<gene>
    <name evidence="1" type="ORF">MAXJ12_33739</name>
</gene>
<keyword evidence="2" id="KW-1185">Reference proteome</keyword>
<proteinExistence type="predicted"/>
<accession>H0I2P2</accession>
<dbReference type="RefSeq" id="WP_008840299.1">
    <property type="nucleotide sequence ID" value="NZ_AHAM01000303.1"/>
</dbReference>
<dbReference type="Proteomes" id="UP000003250">
    <property type="component" value="Unassembled WGS sequence"/>
</dbReference>
<organism evidence="1 2">
    <name type="scientific">Mesorhizobium alhagi CCNWXJ12-2</name>
    <dbReference type="NCBI Taxonomy" id="1107882"/>
    <lineage>
        <taxon>Bacteria</taxon>
        <taxon>Pseudomonadati</taxon>
        <taxon>Pseudomonadota</taxon>
        <taxon>Alphaproteobacteria</taxon>
        <taxon>Hyphomicrobiales</taxon>
        <taxon>Phyllobacteriaceae</taxon>
        <taxon>Allomesorhizobium</taxon>
    </lineage>
</organism>
<sequence length="76" mass="8431">MKDDLGRQKRTSGFPEDRVLGTAVAGAETTFFGDVESGSLGVSRQLLLHCLPKEMAFIQWQPYTVPAARSEESRRC</sequence>
<protein>
    <submittedName>
        <fullName evidence="1">Uncharacterized protein</fullName>
    </submittedName>
</protein>
<dbReference type="AlphaFoldDB" id="H0I2P2"/>
<evidence type="ECO:0000313" key="1">
    <source>
        <dbReference type="EMBL" id="EHK52741.1"/>
    </source>
</evidence>
<reference evidence="1 2" key="1">
    <citation type="journal article" date="2012" name="J. Bacteriol.">
        <title>Draft Genome Sequence of Mesorhizobium alhagi CCNWXJ12-2T, a Novel Salt-Resistant Species Isolated from the Desert of Northwestern China.</title>
        <authorList>
            <person name="Zhou M."/>
            <person name="Chen W."/>
            <person name="Chen H."/>
            <person name="Wei G."/>
        </authorList>
    </citation>
    <scope>NUCLEOTIDE SEQUENCE [LARGE SCALE GENOMIC DNA]</scope>
    <source>
        <strain evidence="1 2">CCNWXJ12-2</strain>
    </source>
</reference>
<dbReference type="EMBL" id="AHAM01000303">
    <property type="protein sequence ID" value="EHK52741.1"/>
    <property type="molecule type" value="Genomic_DNA"/>
</dbReference>
<evidence type="ECO:0000313" key="2">
    <source>
        <dbReference type="Proteomes" id="UP000003250"/>
    </source>
</evidence>
<name>H0I2P2_9HYPH</name>